<name>F4X7S4_ACREC</name>
<feature type="region of interest" description="Disordered" evidence="1">
    <location>
        <begin position="1"/>
        <end position="40"/>
    </location>
</feature>
<dbReference type="OrthoDB" id="7545545at2759"/>
<dbReference type="InParanoid" id="F4X7S4"/>
<evidence type="ECO:0000313" key="3">
    <source>
        <dbReference type="Proteomes" id="UP000007755"/>
    </source>
</evidence>
<sequence length="337" mass="38029">MCDDDEDRAAGTIEVTRGGDDSWGTERYQGSQDAADEKVERKKISQCRIARSPRIGHDRLVGPMTGHDDLTARVARTLTSRSRPLLTTLTTLLVALSCCCARASEFPERECCDLPYPIPEPTGRSTSAPTPTGRSERVCNHQKMSSSKQTVSLLFYFIPKFARPVSSTVPAQNSWYILPRTTTFKACSASCGAKLISWPLITWNDVSYAHRSRPASRQNSRVHETASEFHAIAEKSSSAELSDHYAINILYSDYKDVWYIYHLQSEADSSQRVEFYVLRDGKIVKIKWICGNDRINIIHKRVRSNRLLSGHWNLVESVDASRDLFSVENKYGILVFI</sequence>
<protein>
    <submittedName>
        <fullName evidence="2">Uncharacterized protein</fullName>
    </submittedName>
</protein>
<dbReference type="EMBL" id="GL888890">
    <property type="protein sequence ID" value="EGI57497.1"/>
    <property type="molecule type" value="Genomic_DNA"/>
</dbReference>
<dbReference type="Proteomes" id="UP000007755">
    <property type="component" value="Unassembled WGS sequence"/>
</dbReference>
<evidence type="ECO:0000256" key="1">
    <source>
        <dbReference type="SAM" id="MobiDB-lite"/>
    </source>
</evidence>
<accession>F4X7S4</accession>
<keyword evidence="3" id="KW-1185">Reference proteome</keyword>
<dbReference type="AlphaFoldDB" id="F4X7S4"/>
<proteinExistence type="predicted"/>
<reference evidence="2" key="1">
    <citation type="submission" date="2011-02" db="EMBL/GenBank/DDBJ databases">
        <title>The genome of the leaf-cutting ant Acromyrmex echinatior suggests key adaptations to social evolution and fungus farming.</title>
        <authorList>
            <person name="Nygaard S."/>
            <person name="Zhang G."/>
        </authorList>
    </citation>
    <scope>NUCLEOTIDE SEQUENCE</scope>
</reference>
<evidence type="ECO:0000313" key="2">
    <source>
        <dbReference type="EMBL" id="EGI57497.1"/>
    </source>
</evidence>
<gene>
    <name evidence="2" type="ORF">G5I_14458</name>
</gene>
<organism evidence="3">
    <name type="scientific">Acromyrmex echinatior</name>
    <name type="common">Panamanian leafcutter ant</name>
    <name type="synonym">Acromyrmex octospinosus echinatior</name>
    <dbReference type="NCBI Taxonomy" id="103372"/>
    <lineage>
        <taxon>Eukaryota</taxon>
        <taxon>Metazoa</taxon>
        <taxon>Ecdysozoa</taxon>
        <taxon>Arthropoda</taxon>
        <taxon>Hexapoda</taxon>
        <taxon>Insecta</taxon>
        <taxon>Pterygota</taxon>
        <taxon>Neoptera</taxon>
        <taxon>Endopterygota</taxon>
        <taxon>Hymenoptera</taxon>
        <taxon>Apocrita</taxon>
        <taxon>Aculeata</taxon>
        <taxon>Formicoidea</taxon>
        <taxon>Formicidae</taxon>
        <taxon>Myrmicinae</taxon>
        <taxon>Acromyrmex</taxon>
    </lineage>
</organism>